<feature type="compositionally biased region" description="Low complexity" evidence="1">
    <location>
        <begin position="17"/>
        <end position="31"/>
    </location>
</feature>
<evidence type="ECO:0000256" key="1">
    <source>
        <dbReference type="SAM" id="MobiDB-lite"/>
    </source>
</evidence>
<gene>
    <name evidence="2" type="ORF">G6F50_016399</name>
</gene>
<keyword evidence="3" id="KW-1185">Reference proteome</keyword>
<name>A0A9P7C1A3_9FUNG</name>
<dbReference type="AlphaFoldDB" id="A0A9P7C1A3"/>
<evidence type="ECO:0000313" key="3">
    <source>
        <dbReference type="Proteomes" id="UP000740926"/>
    </source>
</evidence>
<protein>
    <submittedName>
        <fullName evidence="2">Uncharacterized protein</fullName>
    </submittedName>
</protein>
<organism evidence="2 3">
    <name type="scientific">Rhizopus delemar</name>
    <dbReference type="NCBI Taxonomy" id="936053"/>
    <lineage>
        <taxon>Eukaryota</taxon>
        <taxon>Fungi</taxon>
        <taxon>Fungi incertae sedis</taxon>
        <taxon>Mucoromycota</taxon>
        <taxon>Mucoromycotina</taxon>
        <taxon>Mucoromycetes</taxon>
        <taxon>Mucorales</taxon>
        <taxon>Mucorineae</taxon>
        <taxon>Rhizopodaceae</taxon>
        <taxon>Rhizopus</taxon>
    </lineage>
</organism>
<feature type="compositionally biased region" description="Basic residues" evidence="1">
    <location>
        <begin position="66"/>
        <end position="78"/>
    </location>
</feature>
<accession>A0A9P7C1A3</accession>
<sequence>MVSQPPRASAPTASTRAGSAPPMAGCSSSAMAAGGAGLFRRLTSSTPRHLPKFWQRPVRAELRWRHDPHRPQSARHRSRGSDQPSWLLACKGDRQALPGPPLACGGT</sequence>
<reference evidence="2 3" key="1">
    <citation type="journal article" date="2020" name="Microb. Genom.">
        <title>Genetic diversity of clinical and environmental Mucorales isolates obtained from an investigation of mucormycosis cases among solid organ transplant recipients.</title>
        <authorList>
            <person name="Nguyen M.H."/>
            <person name="Kaul D."/>
            <person name="Muto C."/>
            <person name="Cheng S.J."/>
            <person name="Richter R.A."/>
            <person name="Bruno V.M."/>
            <person name="Liu G."/>
            <person name="Beyhan S."/>
            <person name="Sundermann A.J."/>
            <person name="Mounaud S."/>
            <person name="Pasculle A.W."/>
            <person name="Nierman W.C."/>
            <person name="Driscoll E."/>
            <person name="Cumbie R."/>
            <person name="Clancy C.J."/>
            <person name="Dupont C.L."/>
        </authorList>
    </citation>
    <scope>NUCLEOTIDE SEQUENCE [LARGE SCALE GENOMIC DNA]</scope>
    <source>
        <strain evidence="2 3">GL24</strain>
    </source>
</reference>
<proteinExistence type="predicted"/>
<feature type="region of interest" description="Disordered" evidence="1">
    <location>
        <begin position="1"/>
        <end position="31"/>
    </location>
</feature>
<dbReference type="EMBL" id="JAANIU010010277">
    <property type="protein sequence ID" value="KAG1532005.1"/>
    <property type="molecule type" value="Genomic_DNA"/>
</dbReference>
<evidence type="ECO:0000313" key="2">
    <source>
        <dbReference type="EMBL" id="KAG1532005.1"/>
    </source>
</evidence>
<dbReference type="Proteomes" id="UP000740926">
    <property type="component" value="Unassembled WGS sequence"/>
</dbReference>
<comment type="caution">
    <text evidence="2">The sequence shown here is derived from an EMBL/GenBank/DDBJ whole genome shotgun (WGS) entry which is preliminary data.</text>
</comment>
<feature type="region of interest" description="Disordered" evidence="1">
    <location>
        <begin position="62"/>
        <end position="107"/>
    </location>
</feature>